<protein>
    <submittedName>
        <fullName evidence="2">Uncharacterized protein</fullName>
    </submittedName>
</protein>
<feature type="transmembrane region" description="Helical" evidence="1">
    <location>
        <begin position="6"/>
        <end position="37"/>
    </location>
</feature>
<reference evidence="2" key="1">
    <citation type="submission" date="2021-03" db="EMBL/GenBank/DDBJ databases">
        <title>Whole genome sequence of Jiella sp. CQZ9-1.</title>
        <authorList>
            <person name="Tuo L."/>
        </authorList>
    </citation>
    <scope>NUCLEOTIDE SEQUENCE</scope>
    <source>
        <strain evidence="2">CQZ9-1</strain>
    </source>
</reference>
<comment type="caution">
    <text evidence="2">The sequence shown here is derived from an EMBL/GenBank/DDBJ whole genome shotgun (WGS) entry which is preliminary data.</text>
</comment>
<dbReference type="EMBL" id="JAFMPP010000016">
    <property type="protein sequence ID" value="MBO0664119.1"/>
    <property type="molecule type" value="Genomic_DNA"/>
</dbReference>
<organism evidence="2 3">
    <name type="scientific">Jiella flava</name>
    <dbReference type="NCBI Taxonomy" id="2816857"/>
    <lineage>
        <taxon>Bacteria</taxon>
        <taxon>Pseudomonadati</taxon>
        <taxon>Pseudomonadota</taxon>
        <taxon>Alphaproteobacteria</taxon>
        <taxon>Hyphomicrobiales</taxon>
        <taxon>Aurantimonadaceae</taxon>
        <taxon>Jiella</taxon>
    </lineage>
</organism>
<sequence>MLNDALYVAAVALVIVAFMTIAAMFAVGWIGLIRLYLKERRSRRAADAYLRDVNRRQLERHAA</sequence>
<dbReference type="AlphaFoldDB" id="A0A939G098"/>
<keyword evidence="3" id="KW-1185">Reference proteome</keyword>
<proteinExistence type="predicted"/>
<name>A0A939G098_9HYPH</name>
<gene>
    <name evidence="2" type="ORF">J1C48_16190</name>
</gene>
<dbReference type="Proteomes" id="UP000664122">
    <property type="component" value="Unassembled WGS sequence"/>
</dbReference>
<accession>A0A939G098</accession>
<evidence type="ECO:0000313" key="3">
    <source>
        <dbReference type="Proteomes" id="UP000664122"/>
    </source>
</evidence>
<evidence type="ECO:0000256" key="1">
    <source>
        <dbReference type="SAM" id="Phobius"/>
    </source>
</evidence>
<keyword evidence="1" id="KW-1133">Transmembrane helix</keyword>
<keyword evidence="1" id="KW-0812">Transmembrane</keyword>
<evidence type="ECO:0000313" key="2">
    <source>
        <dbReference type="EMBL" id="MBO0664119.1"/>
    </source>
</evidence>
<keyword evidence="1" id="KW-0472">Membrane</keyword>
<dbReference type="RefSeq" id="WP_207259036.1">
    <property type="nucleotide sequence ID" value="NZ_JAFMPP010000016.1"/>
</dbReference>